<reference evidence="2" key="1">
    <citation type="submission" date="2016-10" db="EMBL/GenBank/DDBJ databases">
        <authorList>
            <person name="Varghese N."/>
            <person name="Submissions S."/>
        </authorList>
    </citation>
    <scope>NUCLEOTIDE SEQUENCE [LARGE SCALE GENOMIC DNA]</scope>
    <source>
        <strain evidence="2">CGMCC 1.10228</strain>
    </source>
</reference>
<gene>
    <name evidence="1" type="ORF">SAMN04488136_11928</name>
</gene>
<dbReference type="Proteomes" id="UP000198854">
    <property type="component" value="Unassembled WGS sequence"/>
</dbReference>
<accession>A0A1G8DAP4</accession>
<keyword evidence="2" id="KW-1185">Reference proteome</keyword>
<dbReference type="AlphaFoldDB" id="A0A1G8DAP4"/>
<sequence length="85" mass="9213">MVGKAKQLECFKQVHAQLPGASGSEDATYFMERVKPHGGQASYMIFGTELAAGHHNDKFDFNENVLRNAAALLSNIVSQAADFKG</sequence>
<dbReference type="Gene3D" id="3.40.630.10">
    <property type="entry name" value="Zn peptidases"/>
    <property type="match status" value="1"/>
</dbReference>
<dbReference type="SUPFAM" id="SSF53187">
    <property type="entry name" value="Zn-dependent exopeptidases"/>
    <property type="match status" value="1"/>
</dbReference>
<name>A0A1G8DAP4_9VIBR</name>
<proteinExistence type="predicted"/>
<protein>
    <submittedName>
        <fullName evidence="1">Peptidase family M20/M25/M40</fullName>
    </submittedName>
</protein>
<evidence type="ECO:0000313" key="1">
    <source>
        <dbReference type="EMBL" id="SDH54776.1"/>
    </source>
</evidence>
<dbReference type="EMBL" id="FNDD01000019">
    <property type="protein sequence ID" value="SDH54776.1"/>
    <property type="molecule type" value="Genomic_DNA"/>
</dbReference>
<organism evidence="1 2">
    <name type="scientific">Vibrio xiamenensis</name>
    <dbReference type="NCBI Taxonomy" id="861298"/>
    <lineage>
        <taxon>Bacteria</taxon>
        <taxon>Pseudomonadati</taxon>
        <taxon>Pseudomonadota</taxon>
        <taxon>Gammaproteobacteria</taxon>
        <taxon>Vibrionales</taxon>
        <taxon>Vibrionaceae</taxon>
        <taxon>Vibrio</taxon>
    </lineage>
</organism>
<dbReference type="STRING" id="861298.SAMN04488136_11928"/>
<evidence type="ECO:0000313" key="2">
    <source>
        <dbReference type="Proteomes" id="UP000198854"/>
    </source>
</evidence>